<comment type="catalytic activity">
    <reaction evidence="7">
        <text>phosphonoacetaldehyde + H2O = acetaldehyde + phosphate + H(+)</text>
        <dbReference type="Rhea" id="RHEA:18905"/>
        <dbReference type="ChEBI" id="CHEBI:15343"/>
        <dbReference type="ChEBI" id="CHEBI:15377"/>
        <dbReference type="ChEBI" id="CHEBI:15378"/>
        <dbReference type="ChEBI" id="CHEBI:43474"/>
        <dbReference type="ChEBI" id="CHEBI:58383"/>
        <dbReference type="EC" id="3.11.1.1"/>
    </reaction>
</comment>
<keyword evidence="3" id="KW-0479">Metal-binding</keyword>
<dbReference type="NCBIfam" id="TIGR01549">
    <property type="entry name" value="HAD-SF-IA-v1"/>
    <property type="match status" value="1"/>
</dbReference>
<dbReference type="NCBIfam" id="TIGR01422">
    <property type="entry name" value="phosphonatase"/>
    <property type="match status" value="1"/>
</dbReference>
<evidence type="ECO:0000256" key="3">
    <source>
        <dbReference type="ARBA" id="ARBA00022723"/>
    </source>
</evidence>
<dbReference type="EMBL" id="CP036299">
    <property type="protein sequence ID" value="QDV28263.1"/>
    <property type="molecule type" value="Genomic_DNA"/>
</dbReference>
<organism evidence="10 11">
    <name type="scientific">Planctopirus ephydatiae</name>
    <dbReference type="NCBI Taxonomy" id="2528019"/>
    <lineage>
        <taxon>Bacteria</taxon>
        <taxon>Pseudomonadati</taxon>
        <taxon>Planctomycetota</taxon>
        <taxon>Planctomycetia</taxon>
        <taxon>Planctomycetales</taxon>
        <taxon>Planctomycetaceae</taxon>
        <taxon>Planctopirus</taxon>
    </lineage>
</organism>
<evidence type="ECO:0000256" key="6">
    <source>
        <dbReference type="ARBA" id="ARBA00023270"/>
    </source>
</evidence>
<gene>
    <name evidence="10" type="primary">phnX</name>
    <name evidence="10" type="ORF">Spb1_01260</name>
</gene>
<comment type="cofactor">
    <cofactor evidence="1">
        <name>Mg(2+)</name>
        <dbReference type="ChEBI" id="CHEBI:18420"/>
    </cofactor>
</comment>
<dbReference type="GO" id="GO:0019700">
    <property type="term" value="P:organic phosphonate catabolic process"/>
    <property type="evidence" value="ECO:0007669"/>
    <property type="project" value="InterPro"/>
</dbReference>
<dbReference type="GO" id="GO:0005829">
    <property type="term" value="C:cytosol"/>
    <property type="evidence" value="ECO:0007669"/>
    <property type="project" value="TreeGrafter"/>
</dbReference>
<proteinExistence type="inferred from homology"/>
<dbReference type="GO" id="GO:0046872">
    <property type="term" value="F:metal ion binding"/>
    <property type="evidence" value="ECO:0007669"/>
    <property type="project" value="UniProtKB-KW"/>
</dbReference>
<dbReference type="SUPFAM" id="SSF56784">
    <property type="entry name" value="HAD-like"/>
    <property type="match status" value="1"/>
</dbReference>
<dbReference type="InterPro" id="IPR023198">
    <property type="entry name" value="PGP-like_dom2"/>
</dbReference>
<dbReference type="Gene3D" id="3.40.50.1000">
    <property type="entry name" value="HAD superfamily/HAD-like"/>
    <property type="match status" value="1"/>
</dbReference>
<dbReference type="Pfam" id="PF00702">
    <property type="entry name" value="Hydrolase"/>
    <property type="match status" value="1"/>
</dbReference>
<evidence type="ECO:0000256" key="5">
    <source>
        <dbReference type="ARBA" id="ARBA00022842"/>
    </source>
</evidence>
<dbReference type="SFLD" id="SFLDS00003">
    <property type="entry name" value="Haloacid_Dehalogenase"/>
    <property type="match status" value="1"/>
</dbReference>
<dbReference type="SFLD" id="SFLDG01129">
    <property type="entry name" value="C1.5:_HAD__Beta-PGM__Phosphata"/>
    <property type="match status" value="1"/>
</dbReference>
<dbReference type="PANTHER" id="PTHR43434:SF19">
    <property type="entry name" value="PHOSPHONOACETALDEHYDE HYDROLASE"/>
    <property type="match status" value="1"/>
</dbReference>
<dbReference type="HAMAP" id="MF_01375">
    <property type="entry name" value="PhnX"/>
    <property type="match status" value="1"/>
</dbReference>
<accession>A0A518GI46</accession>
<protein>
    <recommendedName>
        <fullName evidence="9">phosphonoacetaldehyde hydrolase</fullName>
        <ecNumber evidence="9">3.11.1.1</ecNumber>
    </recommendedName>
</protein>
<dbReference type="SFLD" id="SFLDG01135">
    <property type="entry name" value="C1.5.6:_HAD__Beta-PGM__Phospha"/>
    <property type="match status" value="1"/>
</dbReference>
<keyword evidence="4 10" id="KW-0378">Hydrolase</keyword>
<evidence type="ECO:0000256" key="1">
    <source>
        <dbReference type="ARBA" id="ARBA00001946"/>
    </source>
</evidence>
<dbReference type="Proteomes" id="UP000315349">
    <property type="component" value="Chromosome"/>
</dbReference>
<name>A0A518GI46_9PLAN</name>
<keyword evidence="6" id="KW-0704">Schiff base</keyword>
<dbReference type="InterPro" id="IPR036412">
    <property type="entry name" value="HAD-like_sf"/>
</dbReference>
<dbReference type="KEGG" id="peh:Spb1_01260"/>
<dbReference type="Gene3D" id="1.10.150.240">
    <property type="entry name" value="Putative phosphatase, domain 2"/>
    <property type="match status" value="1"/>
</dbReference>
<keyword evidence="5" id="KW-0460">Magnesium</keyword>
<dbReference type="InterPro" id="IPR006439">
    <property type="entry name" value="HAD-SF_hydro_IA"/>
</dbReference>
<dbReference type="PANTHER" id="PTHR43434">
    <property type="entry name" value="PHOSPHOGLYCOLATE PHOSPHATASE"/>
    <property type="match status" value="1"/>
</dbReference>
<dbReference type="InterPro" id="IPR023214">
    <property type="entry name" value="HAD_sf"/>
</dbReference>
<reference evidence="10 11" key="1">
    <citation type="submission" date="2019-02" db="EMBL/GenBank/DDBJ databases">
        <title>Deep-cultivation of Planctomycetes and their phenomic and genomic characterization uncovers novel biology.</title>
        <authorList>
            <person name="Wiegand S."/>
            <person name="Jogler M."/>
            <person name="Boedeker C."/>
            <person name="Pinto D."/>
            <person name="Vollmers J."/>
            <person name="Rivas-Marin E."/>
            <person name="Kohn T."/>
            <person name="Peeters S.H."/>
            <person name="Heuer A."/>
            <person name="Rast P."/>
            <person name="Oberbeckmann S."/>
            <person name="Bunk B."/>
            <person name="Jeske O."/>
            <person name="Meyerdierks A."/>
            <person name="Storesund J.E."/>
            <person name="Kallscheuer N."/>
            <person name="Luecker S."/>
            <person name="Lage O.M."/>
            <person name="Pohl T."/>
            <person name="Merkel B.J."/>
            <person name="Hornburger P."/>
            <person name="Mueller R.-W."/>
            <person name="Bruemmer F."/>
            <person name="Labrenz M."/>
            <person name="Spormann A.M."/>
            <person name="Op den Camp H."/>
            <person name="Overmann J."/>
            <person name="Amann R."/>
            <person name="Jetten M.S.M."/>
            <person name="Mascher T."/>
            <person name="Medema M.H."/>
            <person name="Devos D.P."/>
            <person name="Kaster A.-K."/>
            <person name="Ovreas L."/>
            <person name="Rohde M."/>
            <person name="Galperin M.Y."/>
            <person name="Jogler C."/>
        </authorList>
    </citation>
    <scope>NUCLEOTIDE SEQUENCE [LARGE SCALE GENOMIC DNA]</scope>
    <source>
        <strain evidence="10 11">Spb1</strain>
    </source>
</reference>
<keyword evidence="11" id="KW-1185">Reference proteome</keyword>
<evidence type="ECO:0000256" key="4">
    <source>
        <dbReference type="ARBA" id="ARBA00022801"/>
    </source>
</evidence>
<evidence type="ECO:0000313" key="11">
    <source>
        <dbReference type="Proteomes" id="UP000315349"/>
    </source>
</evidence>
<evidence type="ECO:0000313" key="10">
    <source>
        <dbReference type="EMBL" id="QDV28263.1"/>
    </source>
</evidence>
<evidence type="ECO:0000256" key="7">
    <source>
        <dbReference type="ARBA" id="ARBA00052005"/>
    </source>
</evidence>
<sequence>MMASGIQLVIFDWAGTTIDFGSLAPVRAFVELFRREDVAVTTAQARVPMGMHKKDHIREMLRISDVAARWQAAKGSPWTEADVDRLYHAVAPIQLDTIRQSAELVPGLLPVIENLRQSGLKIGGTTGYFEAAAQLVLEQAKTQGFVPDCSVNGDEVPKGRPAPWMVYRVMQQLNVYPPSAVLKVGDTLLDIEEGLNAGVWSVGVCDSSSECGYSLDEWQQLSNSQRDTAMAHAREKFLAAKAHAVIDSIHELPALVKSINERIARGEKP</sequence>
<evidence type="ECO:0000256" key="2">
    <source>
        <dbReference type="ARBA" id="ARBA00011738"/>
    </source>
</evidence>
<dbReference type="AlphaFoldDB" id="A0A518GI46"/>
<evidence type="ECO:0000256" key="9">
    <source>
        <dbReference type="ARBA" id="ARBA00066472"/>
    </source>
</evidence>
<dbReference type="OrthoDB" id="5504491at2"/>
<comment type="function">
    <text evidence="8">Involved in phosphonate degradation.</text>
</comment>
<dbReference type="InterPro" id="IPR050155">
    <property type="entry name" value="HAD-like_hydrolase_sf"/>
</dbReference>
<comment type="subunit">
    <text evidence="2">Homodimer.</text>
</comment>
<dbReference type="GO" id="GO:0008967">
    <property type="term" value="F:phosphoglycolate phosphatase activity"/>
    <property type="evidence" value="ECO:0007669"/>
    <property type="project" value="TreeGrafter"/>
</dbReference>
<dbReference type="EC" id="3.11.1.1" evidence="9"/>
<dbReference type="GO" id="GO:0006281">
    <property type="term" value="P:DNA repair"/>
    <property type="evidence" value="ECO:0007669"/>
    <property type="project" value="TreeGrafter"/>
</dbReference>
<evidence type="ECO:0000256" key="8">
    <source>
        <dbReference type="ARBA" id="ARBA00056573"/>
    </source>
</evidence>
<dbReference type="RefSeq" id="WP_145294214.1">
    <property type="nucleotide sequence ID" value="NZ_CP036299.1"/>
</dbReference>
<dbReference type="FunFam" id="1.10.150.240:FF:000006">
    <property type="entry name" value="Phosphonoacetaldehyde hydrolase"/>
    <property type="match status" value="1"/>
</dbReference>
<dbReference type="InterPro" id="IPR006323">
    <property type="entry name" value="Phosphonoacetald_hydro"/>
</dbReference>
<dbReference type="GO" id="GO:0050194">
    <property type="term" value="F:phosphonoacetaldehyde hydrolase activity"/>
    <property type="evidence" value="ECO:0007669"/>
    <property type="project" value="UniProtKB-EC"/>
</dbReference>